<organism evidence="1 2">
    <name type="scientific">Lactococcus garvieae DCC43</name>
    <dbReference type="NCBI Taxonomy" id="1231377"/>
    <lineage>
        <taxon>Bacteria</taxon>
        <taxon>Bacillati</taxon>
        <taxon>Bacillota</taxon>
        <taxon>Bacilli</taxon>
        <taxon>Lactobacillales</taxon>
        <taxon>Streptococcaceae</taxon>
        <taxon>Lactococcus</taxon>
    </lineage>
</organism>
<proteinExistence type="predicted"/>
<gene>
    <name evidence="1" type="ORF">C426_1981</name>
</gene>
<name>K2PKC4_9LACT</name>
<evidence type="ECO:0000313" key="2">
    <source>
        <dbReference type="Proteomes" id="UP000006787"/>
    </source>
</evidence>
<dbReference type="EMBL" id="AMQS01000037">
    <property type="protein sequence ID" value="EKF50629.1"/>
    <property type="molecule type" value="Genomic_DNA"/>
</dbReference>
<dbReference type="Proteomes" id="UP000006787">
    <property type="component" value="Unassembled WGS sequence"/>
</dbReference>
<sequence>MAFDIDDNKVKSVLSNSSFGKSKVELPMKKEAEENRKTYSFTLEPSVRAGLDRLAENQNYKNTSQFLNDLIKLYL</sequence>
<protein>
    <recommendedName>
        <fullName evidence="3">CopG family transcriptional regulator</fullName>
    </recommendedName>
</protein>
<dbReference type="AlphaFoldDB" id="K2PKC4"/>
<evidence type="ECO:0000313" key="1">
    <source>
        <dbReference type="EMBL" id="EKF50629.1"/>
    </source>
</evidence>
<reference evidence="1 2" key="1">
    <citation type="journal article" date="2012" name="J. Bacteriol.">
        <title>Genome Sequence of the Bacteriocin-Producing Strain Lactococcus garvieae DCC43.</title>
        <authorList>
            <person name="Gabrielsen C."/>
            <person name="Brede D.A."/>
            <person name="Hernandez P.E."/>
            <person name="Nes I.F."/>
            <person name="Diep D.B."/>
        </authorList>
    </citation>
    <scope>NUCLEOTIDE SEQUENCE [LARGE SCALE GENOMIC DNA]</scope>
    <source>
        <strain evidence="1 2">DCC43</strain>
    </source>
</reference>
<comment type="caution">
    <text evidence="1">The sequence shown here is derived from an EMBL/GenBank/DDBJ whole genome shotgun (WGS) entry which is preliminary data.</text>
</comment>
<accession>K2PKC4</accession>
<dbReference type="PATRIC" id="fig|1231377.3.peg.1961"/>
<evidence type="ECO:0008006" key="3">
    <source>
        <dbReference type="Google" id="ProtNLM"/>
    </source>
</evidence>
<dbReference type="RefSeq" id="WP_003136599.1">
    <property type="nucleotide sequence ID" value="NZ_AMQS01000037.1"/>
</dbReference>